<organism evidence="2 3">
    <name type="scientific">Elysia crispata</name>
    <name type="common">lettuce slug</name>
    <dbReference type="NCBI Taxonomy" id="231223"/>
    <lineage>
        <taxon>Eukaryota</taxon>
        <taxon>Metazoa</taxon>
        <taxon>Spiralia</taxon>
        <taxon>Lophotrochozoa</taxon>
        <taxon>Mollusca</taxon>
        <taxon>Gastropoda</taxon>
        <taxon>Heterobranchia</taxon>
        <taxon>Euthyneura</taxon>
        <taxon>Panpulmonata</taxon>
        <taxon>Sacoglossa</taxon>
        <taxon>Placobranchoidea</taxon>
        <taxon>Plakobranchidae</taxon>
        <taxon>Elysia</taxon>
    </lineage>
</organism>
<dbReference type="AlphaFoldDB" id="A0AAE1CPS9"/>
<dbReference type="Proteomes" id="UP001283361">
    <property type="component" value="Unassembled WGS sequence"/>
</dbReference>
<keyword evidence="3" id="KW-1185">Reference proteome</keyword>
<dbReference type="EMBL" id="JAWDGP010007329">
    <property type="protein sequence ID" value="KAK3725661.1"/>
    <property type="molecule type" value="Genomic_DNA"/>
</dbReference>
<protein>
    <submittedName>
        <fullName evidence="2">Uncharacterized protein</fullName>
    </submittedName>
</protein>
<evidence type="ECO:0000256" key="1">
    <source>
        <dbReference type="SAM" id="MobiDB-lite"/>
    </source>
</evidence>
<comment type="caution">
    <text evidence="2">The sequence shown here is derived from an EMBL/GenBank/DDBJ whole genome shotgun (WGS) entry which is preliminary data.</text>
</comment>
<accession>A0AAE1CPS9</accession>
<reference evidence="2" key="1">
    <citation type="journal article" date="2023" name="G3 (Bethesda)">
        <title>A reference genome for the long-term kleptoplast-retaining sea slug Elysia crispata morphotype clarki.</title>
        <authorList>
            <person name="Eastman K.E."/>
            <person name="Pendleton A.L."/>
            <person name="Shaikh M.A."/>
            <person name="Suttiyut T."/>
            <person name="Ogas R."/>
            <person name="Tomko P."/>
            <person name="Gavelis G."/>
            <person name="Widhalm J.R."/>
            <person name="Wisecaver J.H."/>
        </authorList>
    </citation>
    <scope>NUCLEOTIDE SEQUENCE</scope>
    <source>
        <strain evidence="2">ECLA1</strain>
    </source>
</reference>
<evidence type="ECO:0000313" key="2">
    <source>
        <dbReference type="EMBL" id="KAK3725661.1"/>
    </source>
</evidence>
<proteinExistence type="predicted"/>
<feature type="region of interest" description="Disordered" evidence="1">
    <location>
        <begin position="1"/>
        <end position="53"/>
    </location>
</feature>
<name>A0AAE1CPS9_9GAST</name>
<sequence length="67" mass="7108">MFKAAAAEEEGDRRSSLRCPESQDQASGGKNQIPRMTDDTDEPAGDPCLSKRRHVCLDLGTGAGASD</sequence>
<evidence type="ECO:0000313" key="3">
    <source>
        <dbReference type="Proteomes" id="UP001283361"/>
    </source>
</evidence>
<gene>
    <name evidence="2" type="ORF">RRG08_043078</name>
</gene>